<proteinExistence type="predicted"/>
<dbReference type="EMBL" id="JAFKGL010000026">
    <property type="protein sequence ID" value="MBN9413521.1"/>
    <property type="molecule type" value="Genomic_DNA"/>
</dbReference>
<organism evidence="2 3">
    <name type="scientific">Candidatus Paracaedimonas acanthamoebae</name>
    <dbReference type="NCBI Taxonomy" id="244581"/>
    <lineage>
        <taxon>Bacteria</taxon>
        <taxon>Pseudomonadati</taxon>
        <taxon>Pseudomonadota</taxon>
        <taxon>Alphaproteobacteria</taxon>
        <taxon>Holosporales</taxon>
        <taxon>Caedimonadaceae</taxon>
        <taxon>Candidatus Paracaedimonas</taxon>
    </lineage>
</organism>
<keyword evidence="1" id="KW-0472">Membrane</keyword>
<evidence type="ECO:0000256" key="1">
    <source>
        <dbReference type="SAM" id="Phobius"/>
    </source>
</evidence>
<name>A0A8J7Q1C2_9PROT</name>
<evidence type="ECO:0000313" key="2">
    <source>
        <dbReference type="EMBL" id="MBN9413521.1"/>
    </source>
</evidence>
<accession>A0A8J7Q1C2</accession>
<feature type="transmembrane region" description="Helical" evidence="1">
    <location>
        <begin position="102"/>
        <end position="120"/>
    </location>
</feature>
<dbReference type="Proteomes" id="UP000664414">
    <property type="component" value="Unassembled WGS sequence"/>
</dbReference>
<evidence type="ECO:0000313" key="3">
    <source>
        <dbReference type="Proteomes" id="UP000664414"/>
    </source>
</evidence>
<keyword evidence="1" id="KW-1133">Transmembrane helix</keyword>
<gene>
    <name evidence="2" type="ORF">J0H12_06340</name>
</gene>
<sequence length="122" mass="13812">MIIKIEGKVSASDLHKVVDILSIYFQKHGVEEFIKVDIDLKPFSKEIQLPVTFSSEKGGEIESLVIKKSKGGDLEIIEAPSNNSWMTSPFGSISPGELMKSIWPLYLLLFFLFISYFLWIKA</sequence>
<protein>
    <submittedName>
        <fullName evidence="2">Uncharacterized protein</fullName>
    </submittedName>
</protein>
<keyword evidence="1" id="KW-0812">Transmembrane</keyword>
<dbReference type="AlphaFoldDB" id="A0A8J7Q1C2"/>
<comment type="caution">
    <text evidence="2">The sequence shown here is derived from an EMBL/GenBank/DDBJ whole genome shotgun (WGS) entry which is preliminary data.</text>
</comment>
<reference evidence="2" key="1">
    <citation type="submission" date="2021-02" db="EMBL/GenBank/DDBJ databases">
        <title>Thiocyanate and organic carbon inputs drive convergent selection for specific autotrophic Afipia and Thiobacillus strains within complex microbiomes.</title>
        <authorList>
            <person name="Huddy R.J."/>
            <person name="Sachdeva R."/>
            <person name="Kadzinga F."/>
            <person name="Kantor R.S."/>
            <person name="Harrison S.T.L."/>
            <person name="Banfield J.F."/>
        </authorList>
    </citation>
    <scope>NUCLEOTIDE SEQUENCE</scope>
    <source>
        <strain evidence="2">SCN18_10_11_15_R4_P_38_20</strain>
    </source>
</reference>